<sequence>MSSHDEYSSEEDELFDEKSDVILGYTDIALEEDDEEPTIEDTFLGGHPVWLHPDSQPLSKDLKCGNCGKNMALLLQAYAPFPGQPYDRVIYIFACKDSKQCSRKKGSVRAIRGVGKDPKRIAEVEHEQAREAQELLDAKLKLEDKKKLHFELTKDLFDLTKPSGEVTNPFGGNPFGANPFGGSAPDSLAKNSGKISVNASGEEEKSKKMPPIEKPDFSKPSYASVSRSANVESPKNIEKSITLDLPKFPGYFVFTEPEKFKKMTVEPELEKYKDLIDKSEPSELKKERSMSSSSQLSSSAVLNPENSKIANMLDDKHFENFSNTVGHNPSQVLRYSLGGRPLLYSGKDDVAKVFATGALPDPSYNPSSSRQFELQLMPKAIIDLEKDSYNLVADILSGMSWGTIIVGTDTSDYIPSLDENHVGYVVEYCGVQWEESA</sequence>
<dbReference type="EMBL" id="CP034457">
    <property type="protein sequence ID" value="QBM86836.1"/>
    <property type="molecule type" value="Genomic_DNA"/>
</dbReference>
<evidence type="ECO:0000313" key="4">
    <source>
        <dbReference type="Proteomes" id="UP000292447"/>
    </source>
</evidence>
<dbReference type="PANTHER" id="PTHR47524">
    <property type="entry name" value="20S RRNA ACCUMULATION PROTEIN 4"/>
    <property type="match status" value="1"/>
</dbReference>
<proteinExistence type="predicted"/>
<dbReference type="Pfam" id="PF04194">
    <property type="entry name" value="PDCD2_C"/>
    <property type="match status" value="1"/>
</dbReference>
<feature type="domain" description="Programmed cell death protein 2 C-terminal" evidence="2">
    <location>
        <begin position="315"/>
        <end position="433"/>
    </location>
</feature>
<feature type="compositionally biased region" description="Low complexity" evidence="1">
    <location>
        <begin position="168"/>
        <end position="182"/>
    </location>
</feature>
<keyword evidence="4" id="KW-1185">Reference proteome</keyword>
<dbReference type="GO" id="GO:0030490">
    <property type="term" value="P:maturation of SSU-rRNA"/>
    <property type="evidence" value="ECO:0007669"/>
    <property type="project" value="TreeGrafter"/>
</dbReference>
<feature type="region of interest" description="Disordered" evidence="1">
    <location>
        <begin position="280"/>
        <end position="301"/>
    </location>
</feature>
<feature type="compositionally biased region" description="Polar residues" evidence="1">
    <location>
        <begin position="189"/>
        <end position="199"/>
    </location>
</feature>
<feature type="compositionally biased region" description="Basic and acidic residues" evidence="1">
    <location>
        <begin position="280"/>
        <end position="289"/>
    </location>
</feature>
<dbReference type="InterPro" id="IPR007320">
    <property type="entry name" value="PDCD2_C"/>
</dbReference>
<name>A0A4P6XKZ9_9ASCO</name>
<dbReference type="GO" id="GO:0005737">
    <property type="term" value="C:cytoplasm"/>
    <property type="evidence" value="ECO:0007669"/>
    <property type="project" value="InterPro"/>
</dbReference>
<accession>A0A4P6XKZ9</accession>
<organism evidence="3 4">
    <name type="scientific">Metschnikowia aff. pulcherrima</name>
    <dbReference type="NCBI Taxonomy" id="2163413"/>
    <lineage>
        <taxon>Eukaryota</taxon>
        <taxon>Fungi</taxon>
        <taxon>Dikarya</taxon>
        <taxon>Ascomycota</taxon>
        <taxon>Saccharomycotina</taxon>
        <taxon>Pichiomycetes</taxon>
        <taxon>Metschnikowiaceae</taxon>
        <taxon>Metschnikowia</taxon>
    </lineage>
</organism>
<dbReference type="PANTHER" id="PTHR47524:SF1">
    <property type="entry name" value="20S RRNA ACCUMULATION PROTEIN 4"/>
    <property type="match status" value="1"/>
</dbReference>
<dbReference type="STRING" id="2163413.A0A4P6XKZ9"/>
<evidence type="ECO:0000256" key="1">
    <source>
        <dbReference type="SAM" id="MobiDB-lite"/>
    </source>
</evidence>
<dbReference type="AlphaFoldDB" id="A0A4P6XKZ9"/>
<gene>
    <name evidence="3" type="primary">MPUL0B00260</name>
    <name evidence="3" type="ORF">METSCH_B00260</name>
</gene>
<reference evidence="4" key="1">
    <citation type="submission" date="2019-03" db="EMBL/GenBank/DDBJ databases">
        <title>Snf2 controls pulcherriminic acid biosynthesis and connects pigmentation and antifungal activity of the yeast Metschnikowia pulcherrima.</title>
        <authorList>
            <person name="Gore-Lloyd D."/>
            <person name="Sumann I."/>
            <person name="Brachmann A.O."/>
            <person name="Schneeberger K."/>
            <person name="Ortiz-Merino R.A."/>
            <person name="Moreno-Beltran M."/>
            <person name="Schlaefli M."/>
            <person name="Kirner P."/>
            <person name="Santos Kron A."/>
            <person name="Wolfe K.H."/>
            <person name="Piel J."/>
            <person name="Ahrens C.H."/>
            <person name="Henk D."/>
            <person name="Freimoser F.M."/>
        </authorList>
    </citation>
    <scope>NUCLEOTIDE SEQUENCE [LARGE SCALE GENOMIC DNA]</scope>
    <source>
        <strain evidence="4">APC 1.2</strain>
    </source>
</reference>
<protein>
    <submittedName>
        <fullName evidence="3">Pre-rRNA-processing protein TSR4</fullName>
    </submittedName>
</protein>
<evidence type="ECO:0000259" key="2">
    <source>
        <dbReference type="Pfam" id="PF04194"/>
    </source>
</evidence>
<feature type="region of interest" description="Disordered" evidence="1">
    <location>
        <begin position="168"/>
        <end position="225"/>
    </location>
</feature>
<dbReference type="Proteomes" id="UP000292447">
    <property type="component" value="Chromosome II"/>
</dbReference>
<feature type="compositionally biased region" description="Basic and acidic residues" evidence="1">
    <location>
        <begin position="202"/>
        <end position="217"/>
    </location>
</feature>
<evidence type="ECO:0000313" key="3">
    <source>
        <dbReference type="EMBL" id="QBM86836.1"/>
    </source>
</evidence>
<feature type="compositionally biased region" description="Low complexity" evidence="1">
    <location>
        <begin position="290"/>
        <end position="299"/>
    </location>
</feature>